<protein>
    <recommendedName>
        <fullName evidence="5">Protein xylosyltransferase</fullName>
    </recommendedName>
</protein>
<organism evidence="2 4">
    <name type="scientific">Polarella glacialis</name>
    <name type="common">Dinoflagellate</name>
    <dbReference type="NCBI Taxonomy" id="89957"/>
    <lineage>
        <taxon>Eukaryota</taxon>
        <taxon>Sar</taxon>
        <taxon>Alveolata</taxon>
        <taxon>Dinophyceae</taxon>
        <taxon>Suessiales</taxon>
        <taxon>Suessiaceae</taxon>
        <taxon>Polarella</taxon>
    </lineage>
</organism>
<evidence type="ECO:0000313" key="4">
    <source>
        <dbReference type="Proteomes" id="UP000626109"/>
    </source>
</evidence>
<proteinExistence type="predicted"/>
<keyword evidence="1" id="KW-0732">Signal</keyword>
<dbReference type="AlphaFoldDB" id="A0A813L8L3"/>
<dbReference type="EMBL" id="CAJNNW010034052">
    <property type="protein sequence ID" value="CAE8721429.1"/>
    <property type="molecule type" value="Genomic_DNA"/>
</dbReference>
<dbReference type="InterPro" id="IPR007877">
    <property type="entry name" value="DUF707"/>
</dbReference>
<dbReference type="Pfam" id="PF05212">
    <property type="entry name" value="DUF707"/>
    <property type="match status" value="1"/>
</dbReference>
<comment type="caution">
    <text evidence="2">The sequence shown here is derived from an EMBL/GenBank/DDBJ whole genome shotgun (WGS) entry which is preliminary data.</text>
</comment>
<sequence length="442" mass="50053">MRLRRRFCEMFVFKSVVLCGFWPTATTENEVPDADACSLLAFGRRADYEESHFQATSKAKSVRVRIASGEYTEELVSQWAEYQEKMLNKLSPTGPAKILRVLILSPVSGRVEAVDNFEYNMAKLKKNRQGDVFHFALHHYDNNLTEWLRRPWYFSEALVAKSTGPLCKAYIWKTVSVEMAQGYDYIWLMDGDMHLGYFSWDVYRMSLLMLDPLFSQPAIIPRAVGHRASDHYKLNMLSRWGDDNDTFPIMLEVDDIEVMAPILSSKVWPVVFNKLNTRDGRSCWFEDSFWATLAMIVKSVCEDSTPLVLVNAAPVRHMNYHDLLLANNPARCVGEIADAHIGISDKDLAGLQGALSDSRCVPQNLPLPFEACGRSLPCGVKLGTPVPMKRWVDSKLGLGTMEENLTVLTFHYHHLSEAAHHDALAAVRSLNSAVLEVKQNDE</sequence>
<gene>
    <name evidence="2" type="ORF">PGLA2088_LOCUS41924</name>
    <name evidence="3" type="ORF">PGLA2088_LOCUS51248</name>
</gene>
<evidence type="ECO:0000313" key="2">
    <source>
        <dbReference type="EMBL" id="CAE8721429.1"/>
    </source>
</evidence>
<evidence type="ECO:0000313" key="3">
    <source>
        <dbReference type="EMBL" id="CAE8743105.1"/>
    </source>
</evidence>
<dbReference type="Proteomes" id="UP000626109">
    <property type="component" value="Unassembled WGS sequence"/>
</dbReference>
<accession>A0A813L8L3</accession>
<feature type="chain" id="PRO_5036222286" description="Protein xylosyltransferase" evidence="1">
    <location>
        <begin position="28"/>
        <end position="442"/>
    </location>
</feature>
<evidence type="ECO:0008006" key="5">
    <source>
        <dbReference type="Google" id="ProtNLM"/>
    </source>
</evidence>
<dbReference type="EMBL" id="CAJNNW010037593">
    <property type="protein sequence ID" value="CAE8743105.1"/>
    <property type="molecule type" value="Genomic_DNA"/>
</dbReference>
<reference evidence="2" key="1">
    <citation type="submission" date="2021-02" db="EMBL/GenBank/DDBJ databases">
        <authorList>
            <person name="Dougan E. K."/>
            <person name="Rhodes N."/>
            <person name="Thang M."/>
            <person name="Chan C."/>
        </authorList>
    </citation>
    <scope>NUCLEOTIDE SEQUENCE</scope>
</reference>
<feature type="signal peptide" evidence="1">
    <location>
        <begin position="1"/>
        <end position="27"/>
    </location>
</feature>
<evidence type="ECO:0000256" key="1">
    <source>
        <dbReference type="SAM" id="SignalP"/>
    </source>
</evidence>
<name>A0A813L8L3_POLGL</name>